<name>A0A0F9HXQ9_9ZZZZ</name>
<accession>A0A0F9HXQ9</accession>
<evidence type="ECO:0000313" key="1">
    <source>
        <dbReference type="EMBL" id="KKM19947.1"/>
    </source>
</evidence>
<comment type="caution">
    <text evidence="1">The sequence shown here is derived from an EMBL/GenBank/DDBJ whole genome shotgun (WGS) entry which is preliminary data.</text>
</comment>
<protein>
    <submittedName>
        <fullName evidence="1">Uncharacterized protein</fullName>
    </submittedName>
</protein>
<proteinExistence type="predicted"/>
<dbReference type="EMBL" id="LAZR01013872">
    <property type="protein sequence ID" value="KKM19947.1"/>
    <property type="molecule type" value="Genomic_DNA"/>
</dbReference>
<organism evidence="1">
    <name type="scientific">marine sediment metagenome</name>
    <dbReference type="NCBI Taxonomy" id="412755"/>
    <lineage>
        <taxon>unclassified sequences</taxon>
        <taxon>metagenomes</taxon>
        <taxon>ecological metagenomes</taxon>
    </lineage>
</organism>
<sequence length="343" mass="40150">MQINKESAKLNLAEILDLITNVEEDNLDDQLKRIEHTQTLLEIVETSTLMETFDIQFTCDKTGKPVGTWSLDQLRRLQLTIGNDRAKELIRKKQREQITPEWIFTDPQALEKLIEVDPVGFFVYATNFIIPVNINFKNMLPNEKQLITDQRHCEKAVLWQQLQDIPINELAESNEIMRRYLSLIKTRRAMKIIIKAQVSNIPDFFTFTMTTIANSVERIKLFRQGLKNILREMIVEEYRRNRIKTHISYADVVNLKLRYEGYTQFQSMRRFKLMTPVEHVLMELEEFIPPTITDMAVMEQVKFDNKKSGVKGIIIKTKTSLKLEKAPKKSFHVSFATALARKV</sequence>
<gene>
    <name evidence="1" type="ORF">LCGC14_1650470</name>
</gene>
<reference evidence="1" key="1">
    <citation type="journal article" date="2015" name="Nature">
        <title>Complex archaea that bridge the gap between prokaryotes and eukaryotes.</title>
        <authorList>
            <person name="Spang A."/>
            <person name="Saw J.H."/>
            <person name="Jorgensen S.L."/>
            <person name="Zaremba-Niedzwiedzka K."/>
            <person name="Martijn J."/>
            <person name="Lind A.E."/>
            <person name="van Eijk R."/>
            <person name="Schleper C."/>
            <person name="Guy L."/>
            <person name="Ettema T.J."/>
        </authorList>
    </citation>
    <scope>NUCLEOTIDE SEQUENCE</scope>
</reference>
<dbReference type="AlphaFoldDB" id="A0A0F9HXQ9"/>